<protein>
    <submittedName>
        <fullName evidence="1">Uncharacterized protein</fullName>
    </submittedName>
</protein>
<keyword evidence="2" id="KW-1185">Reference proteome</keyword>
<comment type="caution">
    <text evidence="1">The sequence shown here is derived from an EMBL/GenBank/DDBJ whole genome shotgun (WGS) entry which is preliminary data.</text>
</comment>
<evidence type="ECO:0000313" key="2">
    <source>
        <dbReference type="Proteomes" id="UP001185015"/>
    </source>
</evidence>
<dbReference type="RefSeq" id="WP_270096935.1">
    <property type="nucleotide sequence ID" value="NZ_JAQFFK010000006.1"/>
</dbReference>
<dbReference type="AlphaFoldDB" id="A0AA90ZE03"/>
<name>A0AA90ZE03_9EURY</name>
<evidence type="ECO:0000313" key="1">
    <source>
        <dbReference type="EMBL" id="MDR6224002.1"/>
    </source>
</evidence>
<proteinExistence type="predicted"/>
<accession>A0AA90ZE03</accession>
<dbReference type="EMBL" id="JAVDQI010000018">
    <property type="protein sequence ID" value="MDR6224002.1"/>
    <property type="molecule type" value="Genomic_DNA"/>
</dbReference>
<reference evidence="1 2" key="1">
    <citation type="submission" date="2023-07" db="EMBL/GenBank/DDBJ databases">
        <title>Genomic Encyclopedia of Type Strains, Phase IV (KMG-IV): sequencing the most valuable type-strain genomes for metagenomic binning, comparative biology and taxonomic classification.</title>
        <authorList>
            <person name="Goeker M."/>
        </authorList>
    </citation>
    <scope>NUCLEOTIDE SEQUENCE [LARGE SCALE GENOMIC DNA]</scope>
    <source>
        <strain evidence="1 2">DSM 17273</strain>
    </source>
</reference>
<dbReference type="Proteomes" id="UP001185015">
    <property type="component" value="Unassembled WGS sequence"/>
</dbReference>
<sequence>MTQILTHPWTKVEKIFFDIASNKDLSYNQSELDTSLSFLKGIYFIDKNCNLTDIGKSYYTEKFVLADEDQAFETLSCALKKTKPVHMICQIMWGKTNISKDNILNLLHVEKILDSSKKVNLGSFLFILNKCNIISYDKKSGLIKILYNPLIENISTKSLFIAPEKPFTNVMHLRKILAECDGYIWWLDKHFGAKGFEPLVESVDANKVEHIKILTGNPHIDEKMKNDFKRFKEEMKNRGIDAECRVILDKGTFHDIHDRWIISKDLIYNVPPINSIYKGQFSEINITNKMPPFEKWWDSATELFSGWNHIQNSKK</sequence>
<gene>
    <name evidence="1" type="ORF">J2750_002483</name>
</gene>
<organism evidence="1 2">
    <name type="scientific">Methanococcoides alaskense</name>
    <dbReference type="NCBI Taxonomy" id="325778"/>
    <lineage>
        <taxon>Archaea</taxon>
        <taxon>Methanobacteriati</taxon>
        <taxon>Methanobacteriota</taxon>
        <taxon>Stenosarchaea group</taxon>
        <taxon>Methanomicrobia</taxon>
        <taxon>Methanosarcinales</taxon>
        <taxon>Methanosarcinaceae</taxon>
        <taxon>Methanococcoides</taxon>
    </lineage>
</organism>